<dbReference type="GO" id="GO:0005829">
    <property type="term" value="C:cytosol"/>
    <property type="evidence" value="ECO:0007669"/>
    <property type="project" value="TreeGrafter"/>
</dbReference>
<sequence>MIPSGGDEQRMAEQHQAQKEEMERKQKEMKNDFLRQILDQQARARLNTLAMTKPEHAKRVEAMLINMAQRNRLVGQITDDQLKSMLSDIASQTKKTTEVKFDRRRNAIDSDDDDF</sequence>
<dbReference type="GO" id="GO:0005634">
    <property type="term" value="C:nucleus"/>
    <property type="evidence" value="ECO:0007669"/>
    <property type="project" value="TreeGrafter"/>
</dbReference>
<evidence type="ECO:0000256" key="2">
    <source>
        <dbReference type="SAM" id="MobiDB-lite"/>
    </source>
</evidence>
<evidence type="ECO:0000313" key="5">
    <source>
        <dbReference type="WBParaSite" id="HNAJ_0000607001-mRNA-1"/>
    </source>
</evidence>
<dbReference type="Pfam" id="PF01984">
    <property type="entry name" value="dsDNA_bind"/>
    <property type="match status" value="1"/>
</dbReference>
<dbReference type="SUPFAM" id="SSF46950">
    <property type="entry name" value="Double-stranded DNA-binding domain"/>
    <property type="match status" value="1"/>
</dbReference>
<dbReference type="InterPro" id="IPR036883">
    <property type="entry name" value="PDCD5-like_sf"/>
</dbReference>
<evidence type="ECO:0000313" key="3">
    <source>
        <dbReference type="EMBL" id="VDO01926.1"/>
    </source>
</evidence>
<dbReference type="PANTHER" id="PTHR10840">
    <property type="entry name" value="PROGRAMMED CELL DEATH PROTEIN 5"/>
    <property type="match status" value="1"/>
</dbReference>
<accession>A0A0R3TG79</accession>
<dbReference type="GO" id="GO:0003677">
    <property type="term" value="F:DNA binding"/>
    <property type="evidence" value="ECO:0007669"/>
    <property type="project" value="InterPro"/>
</dbReference>
<keyword evidence="4" id="KW-1185">Reference proteome</keyword>
<feature type="compositionally biased region" description="Basic and acidic residues" evidence="2">
    <location>
        <begin position="7"/>
        <end position="29"/>
    </location>
</feature>
<gene>
    <name evidence="3" type="ORF">HNAJ_LOCUS6066</name>
</gene>
<dbReference type="Proteomes" id="UP000278807">
    <property type="component" value="Unassembled WGS sequence"/>
</dbReference>
<proteinExistence type="inferred from homology"/>
<dbReference type="PANTHER" id="PTHR10840:SF0">
    <property type="entry name" value="PROGRAMMED CELL DEATH PROTEIN 5"/>
    <property type="match status" value="1"/>
</dbReference>
<reference evidence="5" key="1">
    <citation type="submission" date="2017-02" db="UniProtKB">
        <authorList>
            <consortium name="WormBaseParasite"/>
        </authorList>
    </citation>
    <scope>IDENTIFICATION</scope>
</reference>
<evidence type="ECO:0000256" key="1">
    <source>
        <dbReference type="ARBA" id="ARBA00010490"/>
    </source>
</evidence>
<dbReference type="PIRSF" id="PIRSF015730">
    <property type="entry name" value="TFAR19"/>
    <property type="match status" value="1"/>
</dbReference>
<dbReference type="InterPro" id="IPR002836">
    <property type="entry name" value="PDCD5-like"/>
</dbReference>
<dbReference type="AlphaFoldDB" id="A0A0R3TG79"/>
<feature type="region of interest" description="Disordered" evidence="2">
    <location>
        <begin position="1"/>
        <end position="29"/>
    </location>
</feature>
<organism evidence="5">
    <name type="scientific">Rodentolepis nana</name>
    <name type="common">Dwarf tapeworm</name>
    <name type="synonym">Hymenolepis nana</name>
    <dbReference type="NCBI Taxonomy" id="102285"/>
    <lineage>
        <taxon>Eukaryota</taxon>
        <taxon>Metazoa</taxon>
        <taxon>Spiralia</taxon>
        <taxon>Lophotrochozoa</taxon>
        <taxon>Platyhelminthes</taxon>
        <taxon>Cestoda</taxon>
        <taxon>Eucestoda</taxon>
        <taxon>Cyclophyllidea</taxon>
        <taxon>Hymenolepididae</taxon>
        <taxon>Rodentolepis</taxon>
    </lineage>
</organism>
<evidence type="ECO:0000313" key="4">
    <source>
        <dbReference type="Proteomes" id="UP000278807"/>
    </source>
</evidence>
<comment type="similarity">
    <text evidence="1">Belongs to the PDCD5 family.</text>
</comment>
<dbReference type="WBParaSite" id="HNAJ_0000607001-mRNA-1">
    <property type="protein sequence ID" value="HNAJ_0000607001-mRNA-1"/>
    <property type="gene ID" value="HNAJ_0000607001"/>
</dbReference>
<dbReference type="EMBL" id="UZAE01005975">
    <property type="protein sequence ID" value="VDO01926.1"/>
    <property type="molecule type" value="Genomic_DNA"/>
</dbReference>
<dbReference type="OrthoDB" id="10252486at2759"/>
<dbReference type="Gene3D" id="1.10.8.140">
    <property type="entry name" value="PDCD5-like"/>
    <property type="match status" value="1"/>
</dbReference>
<dbReference type="STRING" id="102285.A0A0R3TG79"/>
<protein>
    <submittedName>
        <fullName evidence="5">Programmed cell death protein 5</fullName>
    </submittedName>
</protein>
<reference evidence="3 4" key="2">
    <citation type="submission" date="2018-11" db="EMBL/GenBank/DDBJ databases">
        <authorList>
            <consortium name="Pathogen Informatics"/>
        </authorList>
    </citation>
    <scope>NUCLEOTIDE SEQUENCE [LARGE SCALE GENOMIC DNA]</scope>
</reference>
<name>A0A0R3TG79_RODNA</name>